<reference evidence="3" key="1">
    <citation type="submission" date="2023-07" db="EMBL/GenBank/DDBJ databases">
        <title>A chromosome-level genome assembly of Lolium multiflorum.</title>
        <authorList>
            <person name="Chen Y."/>
            <person name="Copetti D."/>
            <person name="Kolliker R."/>
            <person name="Studer B."/>
        </authorList>
    </citation>
    <scope>NUCLEOTIDE SEQUENCE</scope>
    <source>
        <strain evidence="3">02402/16</strain>
        <tissue evidence="3">Leaf</tissue>
    </source>
</reference>
<evidence type="ECO:0000313" key="4">
    <source>
        <dbReference type="Proteomes" id="UP001231189"/>
    </source>
</evidence>
<comment type="caution">
    <text evidence="3">The sequence shown here is derived from an EMBL/GenBank/DDBJ whole genome shotgun (WGS) entry which is preliminary data.</text>
</comment>
<name>A0AAD8VS93_LOLMU</name>
<feature type="domain" description="Reverse transcriptase zinc-binding" evidence="1">
    <location>
        <begin position="73"/>
        <end position="156"/>
    </location>
</feature>
<dbReference type="EMBL" id="JAUUTY010000006">
    <property type="protein sequence ID" value="KAK1615966.1"/>
    <property type="molecule type" value="Genomic_DNA"/>
</dbReference>
<dbReference type="Proteomes" id="UP001231189">
    <property type="component" value="Unassembled WGS sequence"/>
</dbReference>
<protein>
    <recommendedName>
        <fullName evidence="1">Reverse transcriptase zinc-binding domain-containing protein</fullName>
    </recommendedName>
</protein>
<accession>A0AAD8VS93</accession>
<keyword evidence="4" id="KW-1185">Reference proteome</keyword>
<evidence type="ECO:0000313" key="2">
    <source>
        <dbReference type="EMBL" id="KAK1615963.1"/>
    </source>
</evidence>
<dbReference type="InterPro" id="IPR026960">
    <property type="entry name" value="RVT-Znf"/>
</dbReference>
<proteinExistence type="predicted"/>
<dbReference type="AlphaFoldDB" id="A0AAD8VS93"/>
<evidence type="ECO:0000259" key="1">
    <source>
        <dbReference type="Pfam" id="PF13966"/>
    </source>
</evidence>
<evidence type="ECO:0000313" key="3">
    <source>
        <dbReference type="EMBL" id="KAK1615966.1"/>
    </source>
</evidence>
<sequence>MPVLFSHATKPHASTAAVLGKAVRESLVTRLTVEAERELAHVMRLLATVQLSDAPDSRSLVRCFKKGGDLAVGDLYSLLLTGGIAAPYASFVWDSFAPSKAKFFVWLLLRARIQSRAALLRKHILTAEEAGCDICGEPLETADHIMFGCSFARSFWSAVGWTLPEDASVESLHSYAAADAFGKNTASTMTILELVEAP</sequence>
<dbReference type="Pfam" id="PF13966">
    <property type="entry name" value="zf-RVT"/>
    <property type="match status" value="1"/>
</dbReference>
<dbReference type="EMBL" id="JAUUTY010000006">
    <property type="protein sequence ID" value="KAK1615963.1"/>
    <property type="molecule type" value="Genomic_DNA"/>
</dbReference>
<gene>
    <name evidence="2" type="ORF">QYE76_021480</name>
    <name evidence="3" type="ORF">QYE76_021483</name>
</gene>
<organism evidence="3 4">
    <name type="scientific">Lolium multiflorum</name>
    <name type="common">Italian ryegrass</name>
    <name type="synonym">Lolium perenne subsp. multiflorum</name>
    <dbReference type="NCBI Taxonomy" id="4521"/>
    <lineage>
        <taxon>Eukaryota</taxon>
        <taxon>Viridiplantae</taxon>
        <taxon>Streptophyta</taxon>
        <taxon>Embryophyta</taxon>
        <taxon>Tracheophyta</taxon>
        <taxon>Spermatophyta</taxon>
        <taxon>Magnoliopsida</taxon>
        <taxon>Liliopsida</taxon>
        <taxon>Poales</taxon>
        <taxon>Poaceae</taxon>
        <taxon>BOP clade</taxon>
        <taxon>Pooideae</taxon>
        <taxon>Poodae</taxon>
        <taxon>Poeae</taxon>
        <taxon>Poeae Chloroplast Group 2 (Poeae type)</taxon>
        <taxon>Loliodinae</taxon>
        <taxon>Loliinae</taxon>
        <taxon>Lolium</taxon>
    </lineage>
</organism>